<keyword evidence="4" id="KW-1185">Reference proteome</keyword>
<dbReference type="AlphaFoldDB" id="A0A9K3GVB8"/>
<name>A0A9K3GVB8_HELAN</name>
<dbReference type="Proteomes" id="UP000215914">
    <property type="component" value="Unassembled WGS sequence"/>
</dbReference>
<sequence length="127" mass="14222">MNLRTCNKVDTVLRMHLLMNHITRRSNRIRVMGYTGMKVDTEVTVDTVVMVDTGVKVVTVDMGATVDTIDMGVTVVTVDTGVKVVTVYTIDLGMKLDTVDTKNMVDMVMSPVTHHFMNHLPRAIHFK</sequence>
<evidence type="ECO:0000313" key="2">
    <source>
        <dbReference type="EMBL" id="KAF5803108.1"/>
    </source>
</evidence>
<dbReference type="Gramene" id="mRNA:HanXRQr2_Chr06g0267481">
    <property type="protein sequence ID" value="CDS:HanXRQr2_Chr06g0267481.1"/>
    <property type="gene ID" value="HanXRQr2_Chr06g0267481"/>
</dbReference>
<evidence type="ECO:0000313" key="3">
    <source>
        <dbReference type="EMBL" id="KAF5803110.1"/>
    </source>
</evidence>
<evidence type="ECO:0000313" key="4">
    <source>
        <dbReference type="Proteomes" id="UP000215914"/>
    </source>
</evidence>
<proteinExistence type="predicted"/>
<dbReference type="EMBL" id="MNCJ02000332">
    <property type="protein sequence ID" value="KAF5756343.1"/>
    <property type="molecule type" value="Genomic_DNA"/>
</dbReference>
<reference evidence="1" key="2">
    <citation type="submission" date="2020-06" db="EMBL/GenBank/DDBJ databases">
        <title>Helianthus annuus Genome sequencing and assembly Release 2.</title>
        <authorList>
            <person name="Gouzy J."/>
            <person name="Langlade N."/>
            <person name="Munos S."/>
        </authorList>
    </citation>
    <scope>NUCLEOTIDE SEQUENCE</scope>
    <source>
        <tissue evidence="1">Leaves</tissue>
    </source>
</reference>
<accession>A0A9K3GVB8</accession>
<organism evidence="1 4">
    <name type="scientific">Helianthus annuus</name>
    <name type="common">Common sunflower</name>
    <dbReference type="NCBI Taxonomy" id="4232"/>
    <lineage>
        <taxon>Eukaryota</taxon>
        <taxon>Viridiplantae</taxon>
        <taxon>Streptophyta</taxon>
        <taxon>Embryophyta</taxon>
        <taxon>Tracheophyta</taxon>
        <taxon>Spermatophyta</taxon>
        <taxon>Magnoliopsida</taxon>
        <taxon>eudicotyledons</taxon>
        <taxon>Gunneridae</taxon>
        <taxon>Pentapetalae</taxon>
        <taxon>asterids</taxon>
        <taxon>campanulids</taxon>
        <taxon>Asterales</taxon>
        <taxon>Asteraceae</taxon>
        <taxon>Asteroideae</taxon>
        <taxon>Heliantheae alliance</taxon>
        <taxon>Heliantheae</taxon>
        <taxon>Helianthus</taxon>
    </lineage>
</organism>
<protein>
    <submittedName>
        <fullName evidence="1">Uncharacterized protein</fullName>
    </submittedName>
</protein>
<evidence type="ECO:0000313" key="1">
    <source>
        <dbReference type="EMBL" id="KAF5756343.1"/>
    </source>
</evidence>
<dbReference type="EMBL" id="MNCJ02000321">
    <property type="protein sequence ID" value="KAF5803108.1"/>
    <property type="molecule type" value="Genomic_DNA"/>
</dbReference>
<dbReference type="Gramene" id="mRNA:HanXRQr2_Chr17g0813521">
    <property type="protein sequence ID" value="CDS:HanXRQr2_Chr17g0813521.1"/>
    <property type="gene ID" value="HanXRQr2_Chr17g0813521"/>
</dbReference>
<dbReference type="EMBL" id="MNCJ02000321">
    <property type="protein sequence ID" value="KAF5803110.1"/>
    <property type="molecule type" value="Genomic_DNA"/>
</dbReference>
<comment type="caution">
    <text evidence="1">The sequence shown here is derived from an EMBL/GenBank/DDBJ whole genome shotgun (WGS) entry which is preliminary data.</text>
</comment>
<reference evidence="1" key="1">
    <citation type="journal article" date="2017" name="Nature">
        <title>The sunflower genome provides insights into oil metabolism, flowering and Asterid evolution.</title>
        <authorList>
            <person name="Badouin H."/>
            <person name="Gouzy J."/>
            <person name="Grassa C.J."/>
            <person name="Murat F."/>
            <person name="Staton S.E."/>
            <person name="Cottret L."/>
            <person name="Lelandais-Briere C."/>
            <person name="Owens G.L."/>
            <person name="Carrere S."/>
            <person name="Mayjonade B."/>
            <person name="Legrand L."/>
            <person name="Gill N."/>
            <person name="Kane N.C."/>
            <person name="Bowers J.E."/>
            <person name="Hubner S."/>
            <person name="Bellec A."/>
            <person name="Berard A."/>
            <person name="Berges H."/>
            <person name="Blanchet N."/>
            <person name="Boniface M.C."/>
            <person name="Brunel D."/>
            <person name="Catrice O."/>
            <person name="Chaidir N."/>
            <person name="Claudel C."/>
            <person name="Donnadieu C."/>
            <person name="Faraut T."/>
            <person name="Fievet G."/>
            <person name="Helmstetter N."/>
            <person name="King M."/>
            <person name="Knapp S.J."/>
            <person name="Lai Z."/>
            <person name="Le Paslier M.C."/>
            <person name="Lippi Y."/>
            <person name="Lorenzon L."/>
            <person name="Mandel J.R."/>
            <person name="Marage G."/>
            <person name="Marchand G."/>
            <person name="Marquand E."/>
            <person name="Bret-Mestries E."/>
            <person name="Morien E."/>
            <person name="Nambeesan S."/>
            <person name="Nguyen T."/>
            <person name="Pegot-Espagnet P."/>
            <person name="Pouilly N."/>
            <person name="Raftis F."/>
            <person name="Sallet E."/>
            <person name="Schiex T."/>
            <person name="Thomas J."/>
            <person name="Vandecasteele C."/>
            <person name="Vares D."/>
            <person name="Vear F."/>
            <person name="Vautrin S."/>
            <person name="Crespi M."/>
            <person name="Mangin B."/>
            <person name="Burke J.M."/>
            <person name="Salse J."/>
            <person name="Munos S."/>
            <person name="Vincourt P."/>
            <person name="Rieseberg L.H."/>
            <person name="Langlade N.B."/>
        </authorList>
    </citation>
    <scope>NUCLEOTIDE SEQUENCE</scope>
    <source>
        <tissue evidence="1">Leaves</tissue>
    </source>
</reference>
<gene>
    <name evidence="2" type="ORF">HanXRQr2_Chr06g0267481</name>
    <name evidence="3" type="ORF">HanXRQr2_Chr06g0267501</name>
    <name evidence="1" type="ORF">HanXRQr2_Chr17g0813521</name>
</gene>
<dbReference type="Gramene" id="mRNA:HanXRQr2_Chr06g0267501">
    <property type="protein sequence ID" value="CDS:HanXRQr2_Chr06g0267501.1"/>
    <property type="gene ID" value="HanXRQr2_Chr06g0267501"/>
</dbReference>